<evidence type="ECO:0000256" key="6">
    <source>
        <dbReference type="ARBA" id="ARBA00022617"/>
    </source>
</evidence>
<dbReference type="OrthoDB" id="2113341at2759"/>
<evidence type="ECO:0000313" key="17">
    <source>
        <dbReference type="Proteomes" id="UP000694853"/>
    </source>
</evidence>
<protein>
    <recommendedName>
        <fullName evidence="4">peroxidase</fullName>
        <ecNumber evidence="4">1.11.1.7</ecNumber>
    </recommendedName>
</protein>
<feature type="binding site" evidence="13">
    <location>
        <position position="186"/>
    </location>
    <ligand>
        <name>Ca(2+)</name>
        <dbReference type="ChEBI" id="CHEBI:29108"/>
        <label>2</label>
    </ligand>
</feature>
<dbReference type="RefSeq" id="XP_027336081.1">
    <property type="nucleotide sequence ID" value="XM_027480280.1"/>
</dbReference>
<keyword evidence="10 15" id="KW-1015">Disulfide bond</keyword>
<dbReference type="GO" id="GO:0020037">
    <property type="term" value="F:heme binding"/>
    <property type="evidence" value="ECO:0007669"/>
    <property type="project" value="InterPro"/>
</dbReference>
<feature type="binding site" evidence="13">
    <location>
        <position position="33"/>
    </location>
    <ligand>
        <name>Ca(2+)</name>
        <dbReference type="ChEBI" id="CHEBI:29108"/>
        <label>1</label>
    </ligand>
</feature>
<dbReference type="FunFam" id="1.10.420.10:FF:000001">
    <property type="entry name" value="Peroxidase"/>
    <property type="match status" value="1"/>
</dbReference>
<name>A0A8B8JXI3_ABRPR</name>
<evidence type="ECO:0000256" key="10">
    <source>
        <dbReference type="ARBA" id="ARBA00023157"/>
    </source>
</evidence>
<feature type="binding site" evidence="13">
    <location>
        <position position="183"/>
    </location>
    <ligand>
        <name>Ca(2+)</name>
        <dbReference type="ChEBI" id="CHEBI:29108"/>
        <label>2</label>
    </ligand>
</feature>
<evidence type="ECO:0000256" key="12">
    <source>
        <dbReference type="PIRSR" id="PIRSR600823-2"/>
    </source>
</evidence>
<keyword evidence="6" id="KW-0349">Heme</keyword>
<proteinExistence type="inferred from homology"/>
<dbReference type="InterPro" id="IPR000823">
    <property type="entry name" value="Peroxidase_pln"/>
</dbReference>
<evidence type="ECO:0000259" key="16">
    <source>
        <dbReference type="PROSITE" id="PS50873"/>
    </source>
</evidence>
<keyword evidence="5" id="KW-0575">Peroxidase</keyword>
<feature type="binding site" evidence="13">
    <location>
        <position position="139"/>
    </location>
    <ligand>
        <name>Ca(2+)</name>
        <dbReference type="ChEBI" id="CHEBI:29108"/>
        <label>2</label>
    </ligand>
</feature>
<feature type="binding site" evidence="13">
    <location>
        <position position="19"/>
    </location>
    <ligand>
        <name>Ca(2+)</name>
        <dbReference type="ChEBI" id="CHEBI:29108"/>
        <label>1</label>
    </ligand>
</feature>
<dbReference type="InterPro" id="IPR019794">
    <property type="entry name" value="Peroxidases_AS"/>
</dbReference>
<feature type="binding site" evidence="13">
    <location>
        <position position="12"/>
    </location>
    <ligand>
        <name>Ca(2+)</name>
        <dbReference type="ChEBI" id="CHEBI:29108"/>
        <label>1</label>
    </ligand>
</feature>
<evidence type="ECO:0000256" key="3">
    <source>
        <dbReference type="ARBA" id="ARBA00006873"/>
    </source>
</evidence>
<dbReference type="Gene3D" id="1.10.520.10">
    <property type="match status" value="1"/>
</dbReference>
<evidence type="ECO:0000256" key="11">
    <source>
        <dbReference type="PIRSR" id="PIRSR600823-1"/>
    </source>
</evidence>
<comment type="catalytic activity">
    <reaction evidence="1">
        <text>2 a phenolic donor + H2O2 = 2 a phenolic radical donor + 2 H2O</text>
        <dbReference type="Rhea" id="RHEA:56136"/>
        <dbReference type="ChEBI" id="CHEBI:15377"/>
        <dbReference type="ChEBI" id="CHEBI:16240"/>
        <dbReference type="ChEBI" id="CHEBI:139520"/>
        <dbReference type="ChEBI" id="CHEBI:139521"/>
        <dbReference type="EC" id="1.11.1.7"/>
    </reaction>
</comment>
<feature type="binding site" description="axial binding residue" evidence="13">
    <location>
        <position position="138"/>
    </location>
    <ligand>
        <name>heme b</name>
        <dbReference type="ChEBI" id="CHEBI:60344"/>
    </ligand>
    <ligandPart>
        <name>Fe</name>
        <dbReference type="ChEBI" id="CHEBI:18248"/>
    </ligandPart>
</feature>
<dbReference type="PROSITE" id="PS50873">
    <property type="entry name" value="PEROXIDASE_4"/>
    <property type="match status" value="1"/>
</dbReference>
<feature type="site" description="Transition state stabilizer" evidence="14">
    <location>
        <position position="7"/>
    </location>
</feature>
<feature type="binding site" evidence="13">
    <location>
        <position position="191"/>
    </location>
    <ligand>
        <name>Ca(2+)</name>
        <dbReference type="ChEBI" id="CHEBI:29108"/>
        <label>2</label>
    </ligand>
</feature>
<feature type="disulfide bond" evidence="15">
    <location>
        <begin position="13"/>
        <end position="18"/>
    </location>
</feature>
<comment type="cofactor">
    <cofactor evidence="13">
        <name>Ca(2+)</name>
        <dbReference type="ChEBI" id="CHEBI:29108"/>
    </cofactor>
    <text evidence="13">Binds 2 calcium ions per subunit.</text>
</comment>
<evidence type="ECO:0000256" key="7">
    <source>
        <dbReference type="ARBA" id="ARBA00022723"/>
    </source>
</evidence>
<evidence type="ECO:0000256" key="8">
    <source>
        <dbReference type="ARBA" id="ARBA00023002"/>
    </source>
</evidence>
<evidence type="ECO:0000256" key="13">
    <source>
        <dbReference type="PIRSR" id="PIRSR600823-3"/>
    </source>
</evidence>
<feature type="binding site" evidence="13">
    <location>
        <position position="21"/>
    </location>
    <ligand>
        <name>Ca(2+)</name>
        <dbReference type="ChEBI" id="CHEBI:29108"/>
        <label>1</label>
    </ligand>
</feature>
<evidence type="ECO:0000256" key="14">
    <source>
        <dbReference type="PIRSR" id="PIRSR600823-4"/>
    </source>
</evidence>
<evidence type="ECO:0000256" key="9">
    <source>
        <dbReference type="ARBA" id="ARBA00023004"/>
    </source>
</evidence>
<dbReference type="GO" id="GO:0042744">
    <property type="term" value="P:hydrogen peroxide catabolic process"/>
    <property type="evidence" value="ECO:0007669"/>
    <property type="project" value="InterPro"/>
</dbReference>
<dbReference type="SUPFAM" id="SSF48113">
    <property type="entry name" value="Heme-dependent peroxidases"/>
    <property type="match status" value="1"/>
</dbReference>
<dbReference type="PANTHER" id="PTHR31388">
    <property type="entry name" value="PEROXIDASE 72-RELATED"/>
    <property type="match status" value="1"/>
</dbReference>
<dbReference type="GO" id="GO:0046872">
    <property type="term" value="F:metal ion binding"/>
    <property type="evidence" value="ECO:0007669"/>
    <property type="project" value="UniProtKB-KW"/>
</dbReference>
<sequence>MGASLLRLHFHDCFVQGCDGSVLLKDTETFKGEQGALPNANSLRGFDVIENIKTHLELVCPGVVSCADIVAVAARDSVVALGGDGWEVGLGRRDSSTASLSEANSDLPGPNLDLNSLIRAFDKKGFEVDEMVVLSAAHTIGRARCLFFRTRIYNESNIDTSYAKLLRENCPFVGGDDNLSPLDITTRDTFDNAYFKDLMSKKGLFHSDQQLYNGGSTNSKVEDYAKDSSLFESDFGKAMIKMGELGILTGKQGQIRSVCSRVN</sequence>
<keyword evidence="17" id="KW-1185">Reference proteome</keyword>
<feature type="binding site" evidence="13">
    <location>
        <position position="15"/>
    </location>
    <ligand>
        <name>Ca(2+)</name>
        <dbReference type="ChEBI" id="CHEBI:29108"/>
        <label>1</label>
    </ligand>
</feature>
<dbReference type="PROSITE" id="PS00436">
    <property type="entry name" value="PEROXIDASE_2"/>
    <property type="match status" value="1"/>
</dbReference>
<evidence type="ECO:0000256" key="15">
    <source>
        <dbReference type="PIRSR" id="PIRSR600823-5"/>
    </source>
</evidence>
<keyword evidence="8" id="KW-0560">Oxidoreductase</keyword>
<evidence type="ECO:0000256" key="4">
    <source>
        <dbReference type="ARBA" id="ARBA00012313"/>
    </source>
</evidence>
<keyword evidence="13" id="KW-0106">Calcium</keyword>
<dbReference type="InterPro" id="IPR002016">
    <property type="entry name" value="Haem_peroxidase"/>
</dbReference>
<evidence type="ECO:0000256" key="1">
    <source>
        <dbReference type="ARBA" id="ARBA00000189"/>
    </source>
</evidence>
<feature type="domain" description="Plant heme peroxidase family profile" evidence="16">
    <location>
        <begin position="1"/>
        <end position="263"/>
    </location>
</feature>
<feature type="binding site" evidence="13">
    <location>
        <position position="17"/>
    </location>
    <ligand>
        <name>Ca(2+)</name>
        <dbReference type="ChEBI" id="CHEBI:29108"/>
        <label>1</label>
    </ligand>
</feature>
<dbReference type="Gene3D" id="1.10.420.10">
    <property type="entry name" value="Peroxidase, domain 2"/>
    <property type="match status" value="1"/>
</dbReference>
<comment type="cofactor">
    <cofactor evidence="13">
        <name>heme b</name>
        <dbReference type="ChEBI" id="CHEBI:60344"/>
    </cofactor>
    <text evidence="13">Binds 1 heme b (iron(II)-protoporphyrin IX) group per subunit.</text>
</comment>
<dbReference type="EC" id="1.11.1.7" evidence="4"/>
<gene>
    <name evidence="18" type="primary">LOC113849992</name>
</gene>
<comment type="similarity">
    <text evidence="3">Belongs to the peroxidase family. Ascorbate peroxidase subfamily.</text>
</comment>
<dbReference type="InterPro" id="IPR010255">
    <property type="entry name" value="Haem_peroxidase_sf"/>
</dbReference>
<reference evidence="18" key="2">
    <citation type="submission" date="2025-08" db="UniProtKB">
        <authorList>
            <consortium name="RefSeq"/>
        </authorList>
    </citation>
    <scope>IDENTIFICATION</scope>
    <source>
        <tissue evidence="18">Young leaves</tissue>
    </source>
</reference>
<feature type="disulfide bond" evidence="15">
    <location>
        <begin position="145"/>
        <end position="170"/>
    </location>
</feature>
<dbReference type="AlphaFoldDB" id="A0A8B8JXI3"/>
<feature type="active site" description="Proton acceptor" evidence="11">
    <location>
        <position position="11"/>
    </location>
</feature>
<dbReference type="CDD" id="cd00693">
    <property type="entry name" value="secretory_peroxidase"/>
    <property type="match status" value="1"/>
</dbReference>
<dbReference type="Pfam" id="PF00141">
    <property type="entry name" value="peroxidase"/>
    <property type="match status" value="1"/>
</dbReference>
<dbReference type="PROSITE" id="PS00435">
    <property type="entry name" value="PEROXIDASE_1"/>
    <property type="match status" value="1"/>
</dbReference>
<comment type="function">
    <text evidence="2">Removal of H(2)O(2), oxidation of toxic reductants, biosynthesis and degradation of lignin, suberization, auxin catabolism, response to environmental stresses such as wounding, pathogen attack and oxidative stress. These functions might be dependent on each isozyme/isoform in each plant tissue.</text>
</comment>
<dbReference type="PRINTS" id="PR00458">
    <property type="entry name" value="PEROXIDASE"/>
</dbReference>
<dbReference type="Proteomes" id="UP000694853">
    <property type="component" value="Unplaced"/>
</dbReference>
<accession>A0A8B8JXI3</accession>
<organism evidence="17 18">
    <name type="scientific">Abrus precatorius</name>
    <name type="common">Indian licorice</name>
    <name type="synonym">Glycine abrus</name>
    <dbReference type="NCBI Taxonomy" id="3816"/>
    <lineage>
        <taxon>Eukaryota</taxon>
        <taxon>Viridiplantae</taxon>
        <taxon>Streptophyta</taxon>
        <taxon>Embryophyta</taxon>
        <taxon>Tracheophyta</taxon>
        <taxon>Spermatophyta</taxon>
        <taxon>Magnoliopsida</taxon>
        <taxon>eudicotyledons</taxon>
        <taxon>Gunneridae</taxon>
        <taxon>Pentapetalae</taxon>
        <taxon>rosids</taxon>
        <taxon>fabids</taxon>
        <taxon>Fabales</taxon>
        <taxon>Fabaceae</taxon>
        <taxon>Papilionoideae</taxon>
        <taxon>50 kb inversion clade</taxon>
        <taxon>NPAAA clade</taxon>
        <taxon>indigoferoid/millettioid clade</taxon>
        <taxon>Abreae</taxon>
        <taxon>Abrus</taxon>
    </lineage>
</organism>
<evidence type="ECO:0000313" key="18">
    <source>
        <dbReference type="RefSeq" id="XP_027336081.1"/>
    </source>
</evidence>
<dbReference type="GeneID" id="113849992"/>
<keyword evidence="7 13" id="KW-0479">Metal-binding</keyword>
<feature type="disulfide bond" evidence="15">
    <location>
        <begin position="66"/>
        <end position="259"/>
    </location>
</feature>
<reference evidence="17" key="1">
    <citation type="journal article" date="2019" name="Toxins">
        <title>Detection of Abrin-Like and Prepropulchellin-Like Toxin Genes and Transcripts Using Whole Genome Sequencing and Full-Length Transcript Sequencing of Abrus precatorius.</title>
        <authorList>
            <person name="Hovde B.T."/>
            <person name="Daligault H.E."/>
            <person name="Hanschen E.R."/>
            <person name="Kunde Y.A."/>
            <person name="Johnson M.B."/>
            <person name="Starkenburg S.R."/>
            <person name="Johnson S.L."/>
        </authorList>
    </citation>
    <scope>NUCLEOTIDE SEQUENCE [LARGE SCALE GENOMIC DNA]</scope>
</reference>
<dbReference type="KEGG" id="aprc:113849992"/>
<evidence type="ECO:0000256" key="5">
    <source>
        <dbReference type="ARBA" id="ARBA00022559"/>
    </source>
</evidence>
<dbReference type="GO" id="GO:0006979">
    <property type="term" value="P:response to oxidative stress"/>
    <property type="evidence" value="ECO:0007669"/>
    <property type="project" value="InterPro"/>
</dbReference>
<dbReference type="PANTHER" id="PTHR31388:SF132">
    <property type="entry name" value="PEROXIDASE"/>
    <property type="match status" value="1"/>
</dbReference>
<dbReference type="InterPro" id="IPR033905">
    <property type="entry name" value="Secretory_peroxidase"/>
</dbReference>
<dbReference type="InterPro" id="IPR019793">
    <property type="entry name" value="Peroxidases_heam-ligand_BS"/>
</dbReference>
<dbReference type="GO" id="GO:0140825">
    <property type="term" value="F:lactoperoxidase activity"/>
    <property type="evidence" value="ECO:0007669"/>
    <property type="project" value="UniProtKB-EC"/>
</dbReference>
<evidence type="ECO:0000256" key="2">
    <source>
        <dbReference type="ARBA" id="ARBA00002322"/>
    </source>
</evidence>
<dbReference type="PRINTS" id="PR00461">
    <property type="entry name" value="PLPEROXIDASE"/>
</dbReference>
<keyword evidence="9 13" id="KW-0408">Iron</keyword>
<feature type="binding site" evidence="12">
    <location>
        <position position="108"/>
    </location>
    <ligand>
        <name>substrate</name>
    </ligand>
</feature>